<keyword evidence="2" id="KW-1185">Reference proteome</keyword>
<dbReference type="EMBL" id="FNAD01000009">
    <property type="protein sequence ID" value="SDD94315.1"/>
    <property type="molecule type" value="Genomic_DNA"/>
</dbReference>
<dbReference type="Proteomes" id="UP000198949">
    <property type="component" value="Unassembled WGS sequence"/>
</dbReference>
<evidence type="ECO:0000313" key="1">
    <source>
        <dbReference type="EMBL" id="SDD94315.1"/>
    </source>
</evidence>
<organism evidence="1 2">
    <name type="scientific">Glycomyces harbinensis</name>
    <dbReference type="NCBI Taxonomy" id="58114"/>
    <lineage>
        <taxon>Bacteria</taxon>
        <taxon>Bacillati</taxon>
        <taxon>Actinomycetota</taxon>
        <taxon>Actinomycetes</taxon>
        <taxon>Glycomycetales</taxon>
        <taxon>Glycomycetaceae</taxon>
        <taxon>Glycomyces</taxon>
    </lineage>
</organism>
<accession>A0A1G6YXE5</accession>
<dbReference type="RefSeq" id="WP_091037529.1">
    <property type="nucleotide sequence ID" value="NZ_FNAD01000009.1"/>
</dbReference>
<dbReference type="OrthoDB" id="5193725at2"/>
<protein>
    <submittedName>
        <fullName evidence="1">Uncharacterized protein</fullName>
    </submittedName>
</protein>
<evidence type="ECO:0000313" key="2">
    <source>
        <dbReference type="Proteomes" id="UP000198949"/>
    </source>
</evidence>
<reference evidence="2" key="1">
    <citation type="submission" date="2016-10" db="EMBL/GenBank/DDBJ databases">
        <authorList>
            <person name="Varghese N."/>
            <person name="Submissions S."/>
        </authorList>
    </citation>
    <scope>NUCLEOTIDE SEQUENCE [LARGE SCALE GENOMIC DNA]</scope>
    <source>
        <strain evidence="2">CGMCC 4.3516</strain>
    </source>
</reference>
<proteinExistence type="predicted"/>
<sequence>MSEVEPWVHLGDFIRNIGMRAHISFLVERSTDNHARHRIRCDEGLGNEPYLVAVFTEPVTAATEWRPTWRGDQMSPGIEADARAIARWT</sequence>
<name>A0A1G6YXE5_9ACTN</name>
<gene>
    <name evidence="1" type="ORF">SAMN05216270_109194</name>
</gene>
<dbReference type="AlphaFoldDB" id="A0A1G6YXE5"/>